<reference evidence="2 3" key="1">
    <citation type="submission" date="2015-11" db="EMBL/GenBank/DDBJ databases">
        <title>Genomic analysis of 38 Legionella species identifies large and diverse effector repertoires.</title>
        <authorList>
            <person name="Burstein D."/>
            <person name="Amaro F."/>
            <person name="Zusman T."/>
            <person name="Lifshitz Z."/>
            <person name="Cohen O."/>
            <person name="Gilbert J.A."/>
            <person name="Pupko T."/>
            <person name="Shuman H.A."/>
            <person name="Segal G."/>
        </authorList>
    </citation>
    <scope>NUCLEOTIDE SEQUENCE [LARGE SCALE GENOMIC DNA]</scope>
    <source>
        <strain evidence="2 3">Bercovier 4</strain>
    </source>
</reference>
<dbReference type="PATRIC" id="fig|454.4.peg.1961"/>
<dbReference type="InterPro" id="IPR001584">
    <property type="entry name" value="Integrase_cat-core"/>
</dbReference>
<dbReference type="InterPro" id="IPR036397">
    <property type="entry name" value="RNaseH_sf"/>
</dbReference>
<feature type="domain" description="Integrase catalytic" evidence="1">
    <location>
        <begin position="1"/>
        <end position="121"/>
    </location>
</feature>
<sequence length="121" mass="14488">MGIYVCFMFNQVISGKSPPKYLSSDSDPLFTFYRWQANLRILEIEEIKTVPYVPISHPFVERLIGTCRREFLDKILFWNNMIYKINWRHSNVIITTIVAMRVSMHNYPQKNRLAMLKTWLI</sequence>
<protein>
    <recommendedName>
        <fullName evidence="1">Integrase catalytic domain-containing protein</fullName>
    </recommendedName>
</protein>
<dbReference type="Proteomes" id="UP000054761">
    <property type="component" value="Unassembled WGS sequence"/>
</dbReference>
<evidence type="ECO:0000313" key="3">
    <source>
        <dbReference type="Proteomes" id="UP000054761"/>
    </source>
</evidence>
<dbReference type="InterPro" id="IPR012337">
    <property type="entry name" value="RNaseH-like_sf"/>
</dbReference>
<dbReference type="GO" id="GO:0003676">
    <property type="term" value="F:nucleic acid binding"/>
    <property type="evidence" value="ECO:0007669"/>
    <property type="project" value="InterPro"/>
</dbReference>
<evidence type="ECO:0000259" key="1">
    <source>
        <dbReference type="PROSITE" id="PS50994"/>
    </source>
</evidence>
<dbReference type="STRING" id="454.Lisr_1802"/>
<dbReference type="GO" id="GO:0015074">
    <property type="term" value="P:DNA integration"/>
    <property type="evidence" value="ECO:0007669"/>
    <property type="project" value="InterPro"/>
</dbReference>
<dbReference type="AlphaFoldDB" id="A0A0W0VJE6"/>
<comment type="caution">
    <text evidence="2">The sequence shown here is derived from an EMBL/GenBank/DDBJ whole genome shotgun (WGS) entry which is preliminary data.</text>
</comment>
<evidence type="ECO:0000313" key="2">
    <source>
        <dbReference type="EMBL" id="KTD20218.1"/>
    </source>
</evidence>
<organism evidence="2 3">
    <name type="scientific">Legionella israelensis</name>
    <dbReference type="NCBI Taxonomy" id="454"/>
    <lineage>
        <taxon>Bacteria</taxon>
        <taxon>Pseudomonadati</taxon>
        <taxon>Pseudomonadota</taxon>
        <taxon>Gammaproteobacteria</taxon>
        <taxon>Legionellales</taxon>
        <taxon>Legionellaceae</taxon>
        <taxon>Legionella</taxon>
    </lineage>
</organism>
<name>A0A0W0VJE6_9GAMM</name>
<gene>
    <name evidence="2" type="ORF">Lisr_1802</name>
</gene>
<dbReference type="EMBL" id="LNYH01000106">
    <property type="protein sequence ID" value="KTD20218.1"/>
    <property type="molecule type" value="Genomic_DNA"/>
</dbReference>
<keyword evidence="3" id="KW-1185">Reference proteome</keyword>
<dbReference type="PROSITE" id="PS50994">
    <property type="entry name" value="INTEGRASE"/>
    <property type="match status" value="1"/>
</dbReference>
<dbReference type="SUPFAM" id="SSF53098">
    <property type="entry name" value="Ribonuclease H-like"/>
    <property type="match status" value="1"/>
</dbReference>
<accession>A0A0W0VJE6</accession>
<proteinExistence type="predicted"/>
<dbReference type="Gene3D" id="3.30.420.10">
    <property type="entry name" value="Ribonuclease H-like superfamily/Ribonuclease H"/>
    <property type="match status" value="1"/>
</dbReference>